<dbReference type="InterPro" id="IPR001516">
    <property type="entry name" value="Proton_antipo_N"/>
</dbReference>
<evidence type="ECO:0000259" key="18">
    <source>
        <dbReference type="Pfam" id="PF00361"/>
    </source>
</evidence>
<feature type="transmembrane region" description="Helical" evidence="17">
    <location>
        <begin position="110"/>
        <end position="129"/>
    </location>
</feature>
<dbReference type="EC" id="7.1.1.2" evidence="3 17"/>
<accession>A0A7M3UTV9</accession>
<evidence type="ECO:0000313" key="21">
    <source>
        <dbReference type="EMBL" id="QOJ45415.1"/>
    </source>
</evidence>
<keyword evidence="6" id="KW-0679">Respiratory chain</keyword>
<sequence length="560" mass="63072">MNLYKSWSNLLLLISTTCMMGGMMMLKKEWAMMIQFNFIEITSCKMEMTIILDWISLLFLSTVLLISSMVILFSEEYMEHDTFKTRFLLMVLLFVLSMLLLILSPNMMSILLGWDGLGLVSYCLVIYYQNPRSYNAGMLTVLSNRIGDVLILMSIAMLVSKGTWDILSLNMMETTPLITLFIMLAAMTKSAQIPFSAWLPAAMAAPTPVSALVHSSTLVTAGVFLLIRFHNMFLKESMSMILLVSSSLTMFMAGVGATLETDMKKIIALSTLSQLGIMMMALALNLWKLAYFHMITHAMFKSLLFLCAGYIIHNSKNNQDIRKMGSLILPSPLISTSMLVASTALMGFPFLAGFYSKDLILEFSLKSQFFLFSIILMIISFGMTMAYSTRLPFLSLIEEPKTSKSIMMAETPSMKNSIFTLSIMAISTGSLLSWLILPTPMMQTMNLSMKTLGLTLILIGVSISYLLFMTSTKMKSTKKMKKTFLGSMWFLPMMSTTPFTKNLLKIMKFKMSELGWTEMIGAQGIHQNIKNHAISTSMLQKNSEKIFMSFLILMILMLWL</sequence>
<dbReference type="InterPro" id="IPR001750">
    <property type="entry name" value="ND/Mrp_TM"/>
</dbReference>
<evidence type="ECO:0000256" key="10">
    <source>
        <dbReference type="ARBA" id="ARBA00022982"/>
    </source>
</evidence>
<evidence type="ECO:0000256" key="17">
    <source>
        <dbReference type="RuleBase" id="RU003404"/>
    </source>
</evidence>
<evidence type="ECO:0000256" key="16">
    <source>
        <dbReference type="ARBA" id="ARBA00049551"/>
    </source>
</evidence>
<dbReference type="Pfam" id="PF00662">
    <property type="entry name" value="Proton_antipo_N"/>
    <property type="match status" value="1"/>
</dbReference>
<keyword evidence="7 17" id="KW-0812">Transmembrane</keyword>
<dbReference type="Pfam" id="PF06455">
    <property type="entry name" value="NADH5_C"/>
    <property type="match status" value="1"/>
</dbReference>
<keyword evidence="8" id="KW-0999">Mitochondrion inner membrane</keyword>
<reference evidence="21" key="1">
    <citation type="submission" date="2020-08" db="EMBL/GenBank/DDBJ databases">
        <title>The complete mitochondrial genome of Scorpiops tibetanus.</title>
        <authorList>
            <person name="Xiang L."/>
            <person name="Zheng H."/>
        </authorList>
    </citation>
    <scope>NUCLEOTIDE SEQUENCE</scope>
</reference>
<evidence type="ECO:0000256" key="9">
    <source>
        <dbReference type="ARBA" id="ARBA00022967"/>
    </source>
</evidence>
<evidence type="ECO:0000256" key="13">
    <source>
        <dbReference type="ARBA" id="ARBA00023075"/>
    </source>
</evidence>
<dbReference type="InterPro" id="IPR010934">
    <property type="entry name" value="NADH_DH_su5_C"/>
</dbReference>
<evidence type="ECO:0000256" key="7">
    <source>
        <dbReference type="ARBA" id="ARBA00022692"/>
    </source>
</evidence>
<feature type="transmembrane region" description="Helical" evidence="17">
    <location>
        <begin position="417"/>
        <end position="437"/>
    </location>
</feature>
<name>A0A7M3UTV9_SCOTI</name>
<evidence type="ECO:0000256" key="2">
    <source>
        <dbReference type="ARBA" id="ARBA00004448"/>
    </source>
</evidence>
<feature type="transmembrane region" description="Helical" evidence="17">
    <location>
        <begin position="85"/>
        <end position="103"/>
    </location>
</feature>
<dbReference type="Pfam" id="PF00361">
    <property type="entry name" value="Proton_antipo_M"/>
    <property type="match status" value="1"/>
</dbReference>
<keyword evidence="5 17" id="KW-0813">Transport</keyword>
<dbReference type="GO" id="GO:0015990">
    <property type="term" value="P:electron transport coupled proton transport"/>
    <property type="evidence" value="ECO:0007669"/>
    <property type="project" value="TreeGrafter"/>
</dbReference>
<feature type="transmembrane region" description="Helical" evidence="17">
    <location>
        <begin position="265"/>
        <end position="287"/>
    </location>
</feature>
<organism evidence="21">
    <name type="scientific">Scorpiops tibetanus</name>
    <name type="common">Scorpion</name>
    <dbReference type="NCBI Taxonomy" id="500600"/>
    <lineage>
        <taxon>Eukaryota</taxon>
        <taxon>Metazoa</taxon>
        <taxon>Ecdysozoa</taxon>
        <taxon>Arthropoda</taxon>
        <taxon>Chelicerata</taxon>
        <taxon>Arachnida</taxon>
        <taxon>Scorpiones</taxon>
        <taxon>Iurida</taxon>
        <taxon>Chactoidea</taxon>
        <taxon>Euscorpiidae</taxon>
        <taxon>Scorpiopinae</taxon>
        <taxon>Scorpiopini</taxon>
        <taxon>Scorpiops</taxon>
    </lineage>
</organism>
<keyword evidence="14 17" id="KW-0496">Mitochondrion</keyword>
<evidence type="ECO:0000256" key="6">
    <source>
        <dbReference type="ARBA" id="ARBA00022660"/>
    </source>
</evidence>
<evidence type="ECO:0000256" key="12">
    <source>
        <dbReference type="ARBA" id="ARBA00023027"/>
    </source>
</evidence>
<keyword evidence="12 17" id="KW-0520">NAD</keyword>
<keyword evidence="9" id="KW-1278">Translocase</keyword>
<comment type="subcellular location">
    <subcellularLocation>
        <location evidence="2">Mitochondrion inner membrane</location>
        <topology evidence="2">Multi-pass membrane protein</topology>
    </subcellularLocation>
</comment>
<keyword evidence="11 17" id="KW-1133">Transmembrane helix</keyword>
<dbReference type="PANTHER" id="PTHR42829:SF2">
    <property type="entry name" value="NADH-UBIQUINONE OXIDOREDUCTASE CHAIN 5"/>
    <property type="match status" value="1"/>
</dbReference>
<feature type="transmembrane region" description="Helical" evidence="17">
    <location>
        <begin position="179"/>
        <end position="199"/>
    </location>
</feature>
<feature type="transmembrane region" description="Helical" evidence="17">
    <location>
        <begin position="241"/>
        <end position="259"/>
    </location>
</feature>
<evidence type="ECO:0000256" key="15">
    <source>
        <dbReference type="ARBA" id="ARBA00023136"/>
    </source>
</evidence>
<comment type="catalytic activity">
    <reaction evidence="16 17">
        <text>a ubiquinone + NADH + 5 H(+)(in) = a ubiquinol + NAD(+) + 4 H(+)(out)</text>
        <dbReference type="Rhea" id="RHEA:29091"/>
        <dbReference type="Rhea" id="RHEA-COMP:9565"/>
        <dbReference type="Rhea" id="RHEA-COMP:9566"/>
        <dbReference type="ChEBI" id="CHEBI:15378"/>
        <dbReference type="ChEBI" id="CHEBI:16389"/>
        <dbReference type="ChEBI" id="CHEBI:17976"/>
        <dbReference type="ChEBI" id="CHEBI:57540"/>
        <dbReference type="ChEBI" id="CHEBI:57945"/>
        <dbReference type="EC" id="7.1.1.2"/>
    </reaction>
</comment>
<dbReference type="GO" id="GO:0008137">
    <property type="term" value="F:NADH dehydrogenase (ubiquinone) activity"/>
    <property type="evidence" value="ECO:0007669"/>
    <property type="project" value="UniProtKB-EC"/>
</dbReference>
<dbReference type="GO" id="GO:0005743">
    <property type="term" value="C:mitochondrial inner membrane"/>
    <property type="evidence" value="ECO:0007669"/>
    <property type="project" value="UniProtKB-SubCell"/>
</dbReference>
<evidence type="ECO:0000256" key="14">
    <source>
        <dbReference type="ARBA" id="ARBA00023128"/>
    </source>
</evidence>
<comment type="similarity">
    <text evidence="17">Belongs to the complex I subunit 5 family.</text>
</comment>
<dbReference type="PANTHER" id="PTHR42829">
    <property type="entry name" value="NADH-UBIQUINONE OXIDOREDUCTASE CHAIN 5"/>
    <property type="match status" value="1"/>
</dbReference>
<comment type="function">
    <text evidence="17">Core subunit of the mitochondrial membrane respiratory chain NADH dehydrogenase (Complex I) which catalyzes electron transfer from NADH through the respiratory chain, using ubiquinone as an electron acceptor. Essential for the catalytic activity and assembly of complex I.</text>
</comment>
<evidence type="ECO:0000259" key="20">
    <source>
        <dbReference type="Pfam" id="PF06455"/>
    </source>
</evidence>
<comment type="function">
    <text evidence="1">Core subunit of the mitochondrial membrane respiratory chain NADH dehydrogenase (Complex I) that is believed to belong to the minimal assembly required for catalysis. Complex I functions in the transfer of electrons from NADH to the respiratory chain. The immediate electron acceptor for the enzyme is believed to be ubiquinone.</text>
</comment>
<dbReference type="GO" id="GO:0003954">
    <property type="term" value="F:NADH dehydrogenase activity"/>
    <property type="evidence" value="ECO:0007669"/>
    <property type="project" value="TreeGrafter"/>
</dbReference>
<evidence type="ECO:0000256" key="11">
    <source>
        <dbReference type="ARBA" id="ARBA00022989"/>
    </source>
</evidence>
<feature type="domain" description="NADH:quinone oxidoreductase/Mrp antiporter transmembrane" evidence="18">
    <location>
        <begin position="104"/>
        <end position="378"/>
    </location>
</feature>
<dbReference type="PRINTS" id="PR01434">
    <property type="entry name" value="NADHDHGNASE5"/>
</dbReference>
<evidence type="ECO:0000259" key="19">
    <source>
        <dbReference type="Pfam" id="PF00662"/>
    </source>
</evidence>
<keyword evidence="10" id="KW-0249">Electron transport</keyword>
<keyword evidence="15 17" id="KW-0472">Membrane</keyword>
<feature type="transmembrane region" description="Helical" evidence="17">
    <location>
        <begin position="51"/>
        <end position="73"/>
    </location>
</feature>
<feature type="transmembrane region" description="Helical" evidence="17">
    <location>
        <begin position="333"/>
        <end position="355"/>
    </location>
</feature>
<evidence type="ECO:0000256" key="1">
    <source>
        <dbReference type="ARBA" id="ARBA00003257"/>
    </source>
</evidence>
<dbReference type="InterPro" id="IPR003945">
    <property type="entry name" value="NU5C-like"/>
</dbReference>
<feature type="transmembrane region" description="Helical" evidence="17">
    <location>
        <begin position="294"/>
        <end position="313"/>
    </location>
</feature>
<dbReference type="AlphaFoldDB" id="A0A7M3UTV9"/>
<keyword evidence="13 17" id="KW-0830">Ubiquinone</keyword>
<protein>
    <recommendedName>
        <fullName evidence="4 17">NADH-ubiquinone oxidoreductase chain 5</fullName>
        <ecNumber evidence="3 17">7.1.1.2</ecNumber>
    </recommendedName>
</protein>
<feature type="transmembrane region" description="Helical" evidence="17">
    <location>
        <begin position="211"/>
        <end position="229"/>
    </location>
</feature>
<feature type="transmembrane region" description="Helical" evidence="17">
    <location>
        <begin position="367"/>
        <end position="387"/>
    </location>
</feature>
<evidence type="ECO:0000256" key="4">
    <source>
        <dbReference type="ARBA" id="ARBA00021096"/>
    </source>
</evidence>
<feature type="domain" description="NADH dehydrogenase subunit 5 C-terminal" evidence="20">
    <location>
        <begin position="387"/>
        <end position="558"/>
    </location>
</feature>
<feature type="transmembrane region" description="Helical" evidence="17">
    <location>
        <begin position="6"/>
        <end position="26"/>
    </location>
</feature>
<feature type="domain" description="NADH-Ubiquinone oxidoreductase (complex I) chain 5 N-terminal" evidence="19">
    <location>
        <begin position="39"/>
        <end position="87"/>
    </location>
</feature>
<gene>
    <name evidence="21" type="primary">nad5</name>
</gene>
<proteinExistence type="inferred from homology"/>
<feature type="transmembrane region" description="Helical" evidence="17">
    <location>
        <begin position="449"/>
        <end position="468"/>
    </location>
</feature>
<dbReference type="GO" id="GO:0042773">
    <property type="term" value="P:ATP synthesis coupled electron transport"/>
    <property type="evidence" value="ECO:0007669"/>
    <property type="project" value="InterPro"/>
</dbReference>
<geneLocation type="mitochondrion" evidence="21"/>
<evidence type="ECO:0000256" key="8">
    <source>
        <dbReference type="ARBA" id="ARBA00022792"/>
    </source>
</evidence>
<feature type="transmembrane region" description="Helical" evidence="17">
    <location>
        <begin position="149"/>
        <end position="167"/>
    </location>
</feature>
<dbReference type="EMBL" id="MT903349">
    <property type="protein sequence ID" value="QOJ45415.1"/>
    <property type="molecule type" value="Genomic_DNA"/>
</dbReference>
<evidence type="ECO:0000256" key="5">
    <source>
        <dbReference type="ARBA" id="ARBA00022448"/>
    </source>
</evidence>
<evidence type="ECO:0000256" key="3">
    <source>
        <dbReference type="ARBA" id="ARBA00012944"/>
    </source>
</evidence>